<dbReference type="GeneID" id="25302623"/>
<feature type="compositionally biased region" description="Low complexity" evidence="1">
    <location>
        <begin position="231"/>
        <end position="256"/>
    </location>
</feature>
<proteinExistence type="predicted"/>
<gene>
    <name evidence="2" type="ORF">Z517_03133</name>
</gene>
<keyword evidence="3" id="KW-1185">Reference proteome</keyword>
<name>A0A0D2FB97_9EURO</name>
<accession>A0A0D2FB97</accession>
<feature type="compositionally biased region" description="Basic and acidic residues" evidence="1">
    <location>
        <begin position="610"/>
        <end position="625"/>
    </location>
</feature>
<evidence type="ECO:0000256" key="1">
    <source>
        <dbReference type="SAM" id="MobiDB-lite"/>
    </source>
</evidence>
<dbReference type="RefSeq" id="XP_013287695.1">
    <property type="nucleotide sequence ID" value="XM_013432241.1"/>
</dbReference>
<evidence type="ECO:0000313" key="3">
    <source>
        <dbReference type="Proteomes" id="UP000053029"/>
    </source>
</evidence>
<feature type="region of interest" description="Disordered" evidence="1">
    <location>
        <begin position="1"/>
        <end position="29"/>
    </location>
</feature>
<evidence type="ECO:0000313" key="2">
    <source>
        <dbReference type="EMBL" id="KIW83887.1"/>
    </source>
</evidence>
<dbReference type="EMBL" id="KN846970">
    <property type="protein sequence ID" value="KIW83887.1"/>
    <property type="molecule type" value="Genomic_DNA"/>
</dbReference>
<reference evidence="2 3" key="1">
    <citation type="submission" date="2015-01" db="EMBL/GenBank/DDBJ databases">
        <title>The Genome Sequence of Fonsecaea pedrosoi CBS 271.37.</title>
        <authorList>
            <consortium name="The Broad Institute Genomics Platform"/>
            <person name="Cuomo C."/>
            <person name="de Hoog S."/>
            <person name="Gorbushina A."/>
            <person name="Stielow B."/>
            <person name="Teixiera M."/>
            <person name="Abouelleil A."/>
            <person name="Chapman S.B."/>
            <person name="Priest M."/>
            <person name="Young S.K."/>
            <person name="Wortman J."/>
            <person name="Nusbaum C."/>
            <person name="Birren B."/>
        </authorList>
    </citation>
    <scope>NUCLEOTIDE SEQUENCE [LARGE SCALE GENOMIC DNA]</scope>
    <source>
        <strain evidence="2 3">CBS 271.37</strain>
    </source>
</reference>
<feature type="compositionally biased region" description="Polar residues" evidence="1">
    <location>
        <begin position="544"/>
        <end position="556"/>
    </location>
</feature>
<feature type="region of interest" description="Disordered" evidence="1">
    <location>
        <begin position="574"/>
        <end position="663"/>
    </location>
</feature>
<feature type="compositionally biased region" description="Acidic residues" evidence="1">
    <location>
        <begin position="505"/>
        <end position="517"/>
    </location>
</feature>
<feature type="region of interest" description="Disordered" evidence="1">
    <location>
        <begin position="90"/>
        <end position="292"/>
    </location>
</feature>
<dbReference type="HOGENOM" id="CLU_368807_0_0_1"/>
<sequence>MVHTRGQGARPEGFSEYQPPKRERKPRSAGCTASLAPFIVLYSPCAPSDCPTRPSLAVDPSTLTEVREIGTSARARPQYRDAWTQTDAELTCECQLEPPSTKRRRETDDGPDQNVSKRRKAVTPEQPKFLFSKTRNRSLLTSAPPKLTSRHESPFFQRAFEPTSPEPSPTSQEERSRSQERPRPQRPRTPTPTPPTPTPAGILGSVRKFLGYLTGSGTQGPAEDEIHQKPQQSSLSGSDQSQDQAQDADTTAGEQQDFSDQGSPTPSQRITLRESESPSHDSPTVDSRILTREYFKKRRTANTIAGREQMAALADTTEGKAAEFNPTETPGTNKRKLTSVEGQIPGPRRGGFGIDDSYLDIENEVEGIGETSAETQPATPASKLLPQTPLRSAMRQNTTNLGSVGRSVKSVRINPVDSVKAVYGQYGRSGEYRGSTFADLSSQSPDSTSSLPFDVDNIHSPMTMQNTKGNVTSRFHLDPNVTDPNDDTWRPSLANPRPGHFRVPDEDEFEDDEDDDTLTTHQATVQEEVPPQPSTPRMSHAELPQNTPLEYSGFTGHTDSIMVNETQEIRLNKARSDAQKYKPAKSSRLSLSEQARSLSSSPPSSESEFIESRLETGAPDAERATSRQSRGTPVKTGRQLPEERPLSREELDNTQIGEDGMTDYQREHQYDSWAEDLLNGADAPAPQTYVEAGIASSYVDSLVQKTWTERDTRESINFWEKEFEEGMKAARDARSQGRVLLWVTDPDEIVEMEQNGY</sequence>
<feature type="compositionally biased region" description="Basic and acidic residues" evidence="1">
    <location>
        <begin position="640"/>
        <end position="651"/>
    </location>
</feature>
<feature type="region of interest" description="Disordered" evidence="1">
    <location>
        <begin position="469"/>
        <end position="556"/>
    </location>
</feature>
<feature type="compositionally biased region" description="Pro residues" evidence="1">
    <location>
        <begin position="187"/>
        <end position="198"/>
    </location>
</feature>
<feature type="region of interest" description="Disordered" evidence="1">
    <location>
        <begin position="316"/>
        <end position="337"/>
    </location>
</feature>
<dbReference type="OrthoDB" id="4157485at2759"/>
<dbReference type="VEuPathDB" id="FungiDB:Z517_03133"/>
<protein>
    <submittedName>
        <fullName evidence="2">Uncharacterized protein</fullName>
    </submittedName>
</protein>
<feature type="compositionally biased region" description="Low complexity" evidence="1">
    <location>
        <begin position="586"/>
        <end position="607"/>
    </location>
</feature>
<feature type="compositionally biased region" description="Polar residues" evidence="1">
    <location>
        <begin position="258"/>
        <end position="270"/>
    </location>
</feature>
<organism evidence="2 3">
    <name type="scientific">Fonsecaea pedrosoi CBS 271.37</name>
    <dbReference type="NCBI Taxonomy" id="1442368"/>
    <lineage>
        <taxon>Eukaryota</taxon>
        <taxon>Fungi</taxon>
        <taxon>Dikarya</taxon>
        <taxon>Ascomycota</taxon>
        <taxon>Pezizomycotina</taxon>
        <taxon>Eurotiomycetes</taxon>
        <taxon>Chaetothyriomycetidae</taxon>
        <taxon>Chaetothyriales</taxon>
        <taxon>Herpotrichiellaceae</taxon>
        <taxon>Fonsecaea</taxon>
    </lineage>
</organism>
<dbReference type="AlphaFoldDB" id="A0A0D2FB97"/>
<dbReference type="Proteomes" id="UP000053029">
    <property type="component" value="Unassembled WGS sequence"/>
</dbReference>
<feature type="compositionally biased region" description="Basic and acidic residues" evidence="1">
    <location>
        <begin position="172"/>
        <end position="183"/>
    </location>
</feature>